<dbReference type="GO" id="GO:0036503">
    <property type="term" value="P:ERAD pathway"/>
    <property type="evidence" value="ECO:0007669"/>
    <property type="project" value="TreeGrafter"/>
</dbReference>
<feature type="transmembrane region" description="Helical" evidence="1">
    <location>
        <begin position="5"/>
        <end position="23"/>
    </location>
</feature>
<dbReference type="OrthoDB" id="6465948at2"/>
<dbReference type="InterPro" id="IPR011990">
    <property type="entry name" value="TPR-like_helical_dom_sf"/>
</dbReference>
<sequence length="1365" mass="157111">MSKKITTSLIILIVISIAGYFVVKNSDSVQSGYDSYQQGDYERALNIFSKHAEKSDQAAFSLAMMYWNGSGTEENRALAKKWLIKSANAGNKNALYNLGIFRYKNLIADNPHDLIGYASIEEAAKKGVVEAQEFMANHYLNDDNNILPQNIDKARHYSSLAAEQNSEIGQLILAYIITEHENNPQKAIEILEPLANNHSPFAAFLLASIYSDGKNGIERDPKRAQQYQEIGTKDYETLTQDQINMVPVPLTVYGSLTLTEQQQLLMTLDTLAKKDNAQAMYQLFNIYNNGNLGIKVDKNKALSYLQALIEKNDPQALYLNYITTKQNPNDLISAANSGYSPAAFHLYRIYSYYIQDKNFKFDEKQAEKYLNQAAKLNNKDAFISLVYRALHDENYPTAELNAVTTKYATKLLHDYPNDPMALLYASNVYANKGSELYNPKTAFDLNEKAFQVSSEGYIKTYLAYKYAYGEGVAKDLAKAFELYNDNIIRQDDDILAKRHLVELYYDQDISAYIKEEEIISYILSDIEKYNNHQQAYYYADYLLKTDALKNKDKAFKLYQDNSSYNLPAKVHYAKALIDYQDNQQAKALTLITEVLNQKNFEKNLSEKDKNNAIEMLFKYGLNNREAKKILLTLGFTKNNQKAKQYVSPLINQDADITYQYGIYQLANITDIDKVPDEELREMYNYIFRADELGSLDASLYIAQNLINNNYDRSLPYFSKRFQEITHLEPNDLFTWYNRCADLGNNECLYRLGHIYEYGEYKTPVDYEKALSYYQKINIPNYHYVETNIENITRILNEFEQLKQRSAAGDTTASYAIATAYKKGEYGQKVNPEKWLEYLDISANGGDKFILQEAIRYYSQDALIEDNKDKILRYYNIAIDNGNEQMADMLAQHYYDGSKLVTADRQKAREYFIKSGSVGQRQLAKLESFDKNLKLAANNPEAAYEVGYAYLYGNGIHQNDLQAKHYLHLAAQKDHHEATLLYANLLQVGRYDLQNEQWIIKPNWQEAIRWLEKIPNDEDSKKLINFYQTVVIPAQNNDADAMKELASWYVSKNNLFAAGEWFEKSAQAGNLPAIQGVMFFSRMPDEKKQALLLQGAQQGDLYSRDKFANMTIESPEIATNAEQYQLAINFLEANLNSDDKSFSRDAYYTLKNLYKEGYTLGDGTVLREPSPTKYVELLEKEVDKRSDAINGLYFFYKDNDLEKALGYLDKEYPNDELGVTEKRYFAYFPGNKCQNKYADADKSAYYLTQWLEKSAASGSPIERTSIHLQRRSKNMGDIYFNGQCNTPKDIDKAIQWYKVSLSYNPHYALNEIYDAYLAKGDLKEAYYYALKLKKDTELPIFNTLSDAEKKAISQRYQDEHSDNVDE</sequence>
<dbReference type="Pfam" id="PF08238">
    <property type="entry name" value="Sel1"/>
    <property type="match status" value="13"/>
</dbReference>
<organism evidence="2 3">
    <name type="scientific">Providencia sneebia DSM 19967</name>
    <dbReference type="NCBI Taxonomy" id="1141660"/>
    <lineage>
        <taxon>Bacteria</taxon>
        <taxon>Pseudomonadati</taxon>
        <taxon>Pseudomonadota</taxon>
        <taxon>Gammaproteobacteria</taxon>
        <taxon>Enterobacterales</taxon>
        <taxon>Morganellaceae</taxon>
        <taxon>Providencia</taxon>
    </lineage>
</organism>
<comment type="caution">
    <text evidence="2">The sequence shown here is derived from an EMBL/GenBank/DDBJ whole genome shotgun (WGS) entry which is preliminary data.</text>
</comment>
<dbReference type="Proteomes" id="UP000010290">
    <property type="component" value="Chromosome"/>
</dbReference>
<evidence type="ECO:0008006" key="4">
    <source>
        <dbReference type="Google" id="ProtNLM"/>
    </source>
</evidence>
<dbReference type="PANTHER" id="PTHR11102:SF147">
    <property type="entry name" value="SEL1L ADAPTOR SUBUNIT OF ERAD E3 UBIQUITIN LIGASE"/>
    <property type="match status" value="1"/>
</dbReference>
<proteinExistence type="predicted"/>
<evidence type="ECO:0000313" key="2">
    <source>
        <dbReference type="EMBL" id="EKT61014.1"/>
    </source>
</evidence>
<dbReference type="InterPro" id="IPR050767">
    <property type="entry name" value="Sel1_AlgK"/>
</dbReference>
<dbReference type="HOGENOM" id="CLU_246175_0_0_6"/>
<gene>
    <name evidence="2" type="ORF">OO7_02966</name>
</gene>
<dbReference type="PATRIC" id="fig|1141660.3.peg.600"/>
<reference evidence="2 3" key="1">
    <citation type="journal article" date="2012" name="BMC Genomics">
        <title>Comparative genomics of bacteria in the genus Providencia isolated from wild Drosophila melanogaster.</title>
        <authorList>
            <person name="Galac M.R."/>
            <person name="Lazzaro B.P."/>
        </authorList>
    </citation>
    <scope>NUCLEOTIDE SEQUENCE [LARGE SCALE GENOMIC DNA]</scope>
    <source>
        <strain evidence="2 3">DSM 19967</strain>
    </source>
</reference>
<dbReference type="SUPFAM" id="SSF81901">
    <property type="entry name" value="HCP-like"/>
    <property type="match status" value="6"/>
</dbReference>
<dbReference type="SMART" id="SM00671">
    <property type="entry name" value="SEL1"/>
    <property type="match status" value="12"/>
</dbReference>
<dbReference type="PANTHER" id="PTHR11102">
    <property type="entry name" value="SEL-1-LIKE PROTEIN"/>
    <property type="match status" value="1"/>
</dbReference>
<name>K8WKD5_9GAMM</name>
<dbReference type="RefSeq" id="WP_008914472.1">
    <property type="nucleotide sequence ID" value="NZ_CM001773.1"/>
</dbReference>
<evidence type="ECO:0000256" key="1">
    <source>
        <dbReference type="SAM" id="Phobius"/>
    </source>
</evidence>
<accession>K8WKD5</accession>
<protein>
    <recommendedName>
        <fullName evidence="4">Sel1 repeat family protein</fullName>
    </recommendedName>
</protein>
<dbReference type="EMBL" id="AKKN01000003">
    <property type="protein sequence ID" value="EKT61014.1"/>
    <property type="molecule type" value="Genomic_DNA"/>
</dbReference>
<dbReference type="InterPro" id="IPR006597">
    <property type="entry name" value="Sel1-like"/>
</dbReference>
<keyword evidence="3" id="KW-1185">Reference proteome</keyword>
<evidence type="ECO:0000313" key="3">
    <source>
        <dbReference type="Proteomes" id="UP000010290"/>
    </source>
</evidence>
<keyword evidence="1" id="KW-1133">Transmembrane helix</keyword>
<dbReference type="Gene3D" id="1.25.40.10">
    <property type="entry name" value="Tetratricopeptide repeat domain"/>
    <property type="match status" value="6"/>
</dbReference>
<keyword evidence="1" id="KW-0812">Transmembrane</keyword>
<keyword evidence="1" id="KW-0472">Membrane</keyword>